<evidence type="ECO:0000256" key="4">
    <source>
        <dbReference type="SAM" id="Coils"/>
    </source>
</evidence>
<feature type="repeat" description="TPR" evidence="3">
    <location>
        <begin position="409"/>
        <end position="442"/>
    </location>
</feature>
<dbReference type="PANTHER" id="PTHR45586">
    <property type="entry name" value="TPR REPEAT-CONTAINING PROTEIN PA4667"/>
    <property type="match status" value="1"/>
</dbReference>
<evidence type="ECO:0000313" key="6">
    <source>
        <dbReference type="EMBL" id="CRL33168.1"/>
    </source>
</evidence>
<organism evidence="6 7">
    <name type="scientific">Roseburia faecis</name>
    <dbReference type="NCBI Taxonomy" id="301302"/>
    <lineage>
        <taxon>Bacteria</taxon>
        <taxon>Bacillati</taxon>
        <taxon>Bacillota</taxon>
        <taxon>Clostridia</taxon>
        <taxon>Lachnospirales</taxon>
        <taxon>Lachnospiraceae</taxon>
        <taxon>Roseburia</taxon>
    </lineage>
</organism>
<feature type="transmembrane region" description="Helical" evidence="5">
    <location>
        <begin position="239"/>
        <end position="262"/>
    </location>
</feature>
<keyword evidence="5" id="KW-1133">Transmembrane helix</keyword>
<keyword evidence="7" id="KW-1185">Reference proteome</keyword>
<sequence length="456" mass="51720">MICYKCGQEVGNAKRCPNCGADLSVFLKVRHISNAYYNLGLEQAGVRNLSGAIVSLKNSLKFNKYNIDARNLLGLIYCETGEVVDALSEWVISRSYQPKDNLASHYLDEIQQDRGRLDSVNQTIKKYNQALHYCKQDSRDLAIIQLKKVLSLNPKLVKAHQLLALLYLQDNKLELAKKTLRNAGKIDTNNTTTLRYLREVNARLKEKSPSKKPKDDDLISYQSGNETIIMPKRFKESSIGATLVYIVIGLIVGTAITAFLIVPSVRNKAKEEAQRKLVEASDTISTNGQTIKDLEGQVEDLKNQLEEQTTNNEKVKVKISTYENLLQACVSYYGSKDVTTAGETLDKVKTKYLSDKAKTIYDDIHGEVQDKYLNQLYKEGYSLYSRGKYKDAIDTLKQITDEQEDFQDGSAAYYLAQSYRKNGDLKSAKPYYQYVIENYPDTERARTSQNYVDAQE</sequence>
<keyword evidence="4" id="KW-0175">Coiled coil</keyword>
<evidence type="ECO:0000256" key="3">
    <source>
        <dbReference type="PROSITE-ProRule" id="PRU00339"/>
    </source>
</evidence>
<accession>A0A0M6WE44</accession>
<dbReference type="Pfam" id="PF13432">
    <property type="entry name" value="TPR_16"/>
    <property type="match status" value="1"/>
</dbReference>
<evidence type="ECO:0000256" key="5">
    <source>
        <dbReference type="SAM" id="Phobius"/>
    </source>
</evidence>
<keyword evidence="5" id="KW-0812">Transmembrane</keyword>
<name>A0A0M6WE44_9FIRM</name>
<protein>
    <recommendedName>
        <fullName evidence="8">Tetratricopeptide repeat protein</fullName>
    </recommendedName>
</protein>
<dbReference type="RefSeq" id="WP_055066934.1">
    <property type="nucleotide sequence ID" value="NZ_CP173697.1"/>
</dbReference>
<keyword evidence="1" id="KW-0677">Repeat</keyword>
<dbReference type="PROSITE" id="PS50005">
    <property type="entry name" value="TPR"/>
    <property type="match status" value="1"/>
</dbReference>
<dbReference type="SUPFAM" id="SSF48452">
    <property type="entry name" value="TPR-like"/>
    <property type="match status" value="2"/>
</dbReference>
<dbReference type="SMART" id="SM00028">
    <property type="entry name" value="TPR"/>
    <property type="match status" value="6"/>
</dbReference>
<keyword evidence="5" id="KW-0472">Membrane</keyword>
<dbReference type="PANTHER" id="PTHR45586:SF1">
    <property type="entry name" value="LIPOPOLYSACCHARIDE ASSEMBLY PROTEIN B"/>
    <property type="match status" value="1"/>
</dbReference>
<evidence type="ECO:0008006" key="8">
    <source>
        <dbReference type="Google" id="ProtNLM"/>
    </source>
</evidence>
<dbReference type="STRING" id="301302.ERS852420_01401"/>
<dbReference type="Gene3D" id="1.25.40.10">
    <property type="entry name" value="Tetratricopeptide repeat domain"/>
    <property type="match status" value="3"/>
</dbReference>
<keyword evidence="2 3" id="KW-0802">TPR repeat</keyword>
<proteinExistence type="predicted"/>
<dbReference type="InterPro" id="IPR011990">
    <property type="entry name" value="TPR-like_helical_dom_sf"/>
</dbReference>
<dbReference type="AlphaFoldDB" id="A0A0M6WE44"/>
<dbReference type="EMBL" id="CVRR01000005">
    <property type="protein sequence ID" value="CRL33168.1"/>
    <property type="molecule type" value="Genomic_DNA"/>
</dbReference>
<dbReference type="InterPro" id="IPR019734">
    <property type="entry name" value="TPR_rpt"/>
</dbReference>
<evidence type="ECO:0000256" key="2">
    <source>
        <dbReference type="ARBA" id="ARBA00022803"/>
    </source>
</evidence>
<dbReference type="Proteomes" id="UP000049979">
    <property type="component" value="Unassembled WGS sequence"/>
</dbReference>
<feature type="coiled-coil region" evidence="4">
    <location>
        <begin position="284"/>
        <end position="325"/>
    </location>
</feature>
<dbReference type="OrthoDB" id="9791784at2"/>
<gene>
    <name evidence="6" type="ORF">M72_01401</name>
</gene>
<dbReference type="Pfam" id="PF13181">
    <property type="entry name" value="TPR_8"/>
    <property type="match status" value="1"/>
</dbReference>
<reference evidence="7" key="1">
    <citation type="submission" date="2015-05" db="EMBL/GenBank/DDBJ databases">
        <authorList>
            <consortium name="Pathogen Informatics"/>
        </authorList>
    </citation>
    <scope>NUCLEOTIDE SEQUENCE [LARGE SCALE GENOMIC DNA]</scope>
    <source>
        <strain evidence="7">M72</strain>
    </source>
</reference>
<dbReference type="InterPro" id="IPR051012">
    <property type="entry name" value="CellSynth/LPSAsmb/PSIAsmb"/>
</dbReference>
<evidence type="ECO:0000313" key="7">
    <source>
        <dbReference type="Proteomes" id="UP000049979"/>
    </source>
</evidence>
<evidence type="ECO:0000256" key="1">
    <source>
        <dbReference type="ARBA" id="ARBA00022737"/>
    </source>
</evidence>